<feature type="region of interest" description="Disordered" evidence="1">
    <location>
        <begin position="385"/>
        <end position="408"/>
    </location>
</feature>
<evidence type="ECO:0000313" key="4">
    <source>
        <dbReference type="Proteomes" id="UP001159363"/>
    </source>
</evidence>
<comment type="caution">
    <text evidence="3">The sequence shown here is derived from an EMBL/GenBank/DDBJ whole genome shotgun (WGS) entry which is preliminary data.</text>
</comment>
<name>A0ABQ9G8M5_9NEOP</name>
<dbReference type="EMBL" id="JARBHB010000015">
    <property type="protein sequence ID" value="KAJ8867389.1"/>
    <property type="molecule type" value="Genomic_DNA"/>
</dbReference>
<feature type="chain" id="PRO_5046421617" evidence="2">
    <location>
        <begin position="17"/>
        <end position="592"/>
    </location>
</feature>
<evidence type="ECO:0000256" key="2">
    <source>
        <dbReference type="SAM" id="SignalP"/>
    </source>
</evidence>
<organism evidence="3 4">
    <name type="scientific">Dryococelus australis</name>
    <dbReference type="NCBI Taxonomy" id="614101"/>
    <lineage>
        <taxon>Eukaryota</taxon>
        <taxon>Metazoa</taxon>
        <taxon>Ecdysozoa</taxon>
        <taxon>Arthropoda</taxon>
        <taxon>Hexapoda</taxon>
        <taxon>Insecta</taxon>
        <taxon>Pterygota</taxon>
        <taxon>Neoptera</taxon>
        <taxon>Polyneoptera</taxon>
        <taxon>Phasmatodea</taxon>
        <taxon>Verophasmatodea</taxon>
        <taxon>Anareolatae</taxon>
        <taxon>Phasmatidae</taxon>
        <taxon>Eurycanthinae</taxon>
        <taxon>Dryococelus</taxon>
    </lineage>
</organism>
<proteinExistence type="predicted"/>
<evidence type="ECO:0000256" key="1">
    <source>
        <dbReference type="SAM" id="MobiDB-lite"/>
    </source>
</evidence>
<gene>
    <name evidence="3" type="ORF">PR048_031190</name>
</gene>
<keyword evidence="2" id="KW-0732">Signal</keyword>
<feature type="signal peptide" evidence="2">
    <location>
        <begin position="1"/>
        <end position="16"/>
    </location>
</feature>
<feature type="region of interest" description="Disordered" evidence="1">
    <location>
        <begin position="519"/>
        <end position="560"/>
    </location>
</feature>
<keyword evidence="4" id="KW-1185">Reference proteome</keyword>
<protein>
    <submittedName>
        <fullName evidence="3">Uncharacterized protein</fullName>
    </submittedName>
</protein>
<reference evidence="3 4" key="1">
    <citation type="submission" date="2023-02" db="EMBL/GenBank/DDBJ databases">
        <title>LHISI_Scaffold_Assembly.</title>
        <authorList>
            <person name="Stuart O.P."/>
            <person name="Cleave R."/>
            <person name="Magrath M.J.L."/>
            <person name="Mikheyev A.S."/>
        </authorList>
    </citation>
    <scope>NUCLEOTIDE SEQUENCE [LARGE SCALE GENOMIC DNA]</scope>
    <source>
        <strain evidence="3">Daus_M_001</strain>
        <tissue evidence="3">Leg muscle</tissue>
    </source>
</reference>
<dbReference type="Proteomes" id="UP001159363">
    <property type="component" value="Chromosome 14"/>
</dbReference>
<sequence length="592" mass="66765">MFISLVIVLRFQSSTFFQTNDVTAPVLIWTCAPCFYRQSHFPIRCSRSLPIMKIPPGYTDHEMDFQRNVGHASTQESEMRVKRQMVRVRRELTRYRTRLLASHQGKPGSIPDGVTPGFSHLRIVPDTASVQRVFSGISRFPAPSFLHTRGVGGEGWKLVKPRGWKECERVSYPTPWGVAHTSSCRGSRIISLTLRRPTPFAVGPTAAVPEGVGTMPLGPVRLVRRLRLLAKKPRRATKTIDVFRLPHQPPRRQHSSGLDWHLYGLHELFLGGRGRPLEYPSIPYSPLSEFTRLARTRKLTRATFPRGFKRRPAPNAFSALQSCIRAYDVICSLRSPKCRTRVRDSHRFMECFKPTPGSIQTVATALGYTLLSTVSWHVMKFTGSSTKSRPTAEAQTKSKMTSSRSPNCCQSISRSTQHIQRNTARQLENVYPNSRKRFGNKVNVLNSQKSSVANLMRETRRLNDSVVETTEVENALVPRTPAAHWPAIWRLYTTTRRNTVRQSAPGNLLANRQLSHAVQAGETGDPRGNPPTNGIVRHDSHKRKSGVTRPGIEPGSSWWEASRLTAQPRVTWGGAWRRGDQVRQYTHPAPLA</sequence>
<evidence type="ECO:0000313" key="3">
    <source>
        <dbReference type="EMBL" id="KAJ8867389.1"/>
    </source>
</evidence>
<accession>A0ABQ9G8M5</accession>